<dbReference type="AlphaFoldDB" id="A0A670K4I1"/>
<accession>A0A670K4I1</accession>
<name>A0A670K4I1_PODMU</name>
<dbReference type="Gene3D" id="2.60.40.10">
    <property type="entry name" value="Immunoglobulins"/>
    <property type="match status" value="2"/>
</dbReference>
<dbReference type="Proteomes" id="UP000472272">
    <property type="component" value="Chromosome 16"/>
</dbReference>
<sequence>MQEERKEQESLSERNKDNCSCLLLTLPMSALCCCRDVRGQISVCKLRRSTLLLSHQQPCLSLPPQSDRKANEEICRSLKILLVFKLLIYSSFGTLSQAAENPTYHMNGILGGSVFLSLNASRAKKIVKIEWAFHPTSGDPYLLGEFRDGKLDQSNFRSQYEQLMETGDVVALRIKNLAMVDETTLRIKNLTMEHGGIYEARTWFNAAQFQEHHFILTVYEPVPRPWIHHKVESRTPEGCTVSLQCQAPVKEEYSISWKRGDPPRVLVGGLDKYWLSDNGRNLHVSWHKSSSDSTFTCLVSNPVDRNCASFDLLKICASGEGGQQKYWGFLPLPICAVGACACLIMIWKKKRLGKEKGRTISVNPLNYLVLRLTAKYVSASPLLLLRGRGWPVP</sequence>
<evidence type="ECO:0000313" key="8">
    <source>
        <dbReference type="Proteomes" id="UP000472272"/>
    </source>
</evidence>
<keyword evidence="5" id="KW-0812">Transmembrane</keyword>
<dbReference type="GeneTree" id="ENSGT01030000234540"/>
<evidence type="ECO:0000259" key="6">
    <source>
        <dbReference type="PROSITE" id="PS50835"/>
    </source>
</evidence>
<dbReference type="SUPFAM" id="SSF48726">
    <property type="entry name" value="Immunoglobulin"/>
    <property type="match status" value="2"/>
</dbReference>
<dbReference type="InterPro" id="IPR007110">
    <property type="entry name" value="Ig-like_dom"/>
</dbReference>
<dbReference type="PANTHER" id="PTHR12080:SF121">
    <property type="entry name" value="IG-LIKE DOMAIN-CONTAINING PROTEIN-RELATED"/>
    <property type="match status" value="1"/>
</dbReference>
<keyword evidence="8" id="KW-1185">Reference proteome</keyword>
<evidence type="ECO:0000313" key="7">
    <source>
        <dbReference type="Ensembl" id="ENSPMRP00000031701.1"/>
    </source>
</evidence>
<comment type="subcellular location">
    <subcellularLocation>
        <location evidence="1">Membrane</location>
    </subcellularLocation>
</comment>
<dbReference type="GO" id="GO:0016020">
    <property type="term" value="C:membrane"/>
    <property type="evidence" value="ECO:0007669"/>
    <property type="project" value="UniProtKB-SubCell"/>
</dbReference>
<reference evidence="7" key="3">
    <citation type="submission" date="2025-09" db="UniProtKB">
        <authorList>
            <consortium name="Ensembl"/>
        </authorList>
    </citation>
    <scope>IDENTIFICATION</scope>
</reference>
<evidence type="ECO:0000256" key="1">
    <source>
        <dbReference type="ARBA" id="ARBA00004370"/>
    </source>
</evidence>
<keyword evidence="3 5" id="KW-0472">Membrane</keyword>
<dbReference type="Ensembl" id="ENSPMRT00000033626.1">
    <property type="protein sequence ID" value="ENSPMRP00000031701.1"/>
    <property type="gene ID" value="ENSPMRG00000020534.1"/>
</dbReference>
<dbReference type="InterPro" id="IPR015631">
    <property type="entry name" value="CD2/SLAM_rcpt"/>
</dbReference>
<feature type="transmembrane region" description="Helical" evidence="5">
    <location>
        <begin position="326"/>
        <end position="347"/>
    </location>
</feature>
<evidence type="ECO:0000256" key="2">
    <source>
        <dbReference type="ARBA" id="ARBA00022729"/>
    </source>
</evidence>
<reference evidence="7 8" key="1">
    <citation type="journal article" date="2019" name="Proc. Natl. Acad. Sci. U.S.A.">
        <title>Regulatory changes in pterin and carotenoid genes underlie balanced color polymorphisms in the wall lizard.</title>
        <authorList>
            <person name="Andrade P."/>
            <person name="Pinho C."/>
            <person name="Perez I de Lanuza G."/>
            <person name="Afonso S."/>
            <person name="Brejcha J."/>
            <person name="Rubin C.J."/>
            <person name="Wallerman O."/>
            <person name="Pereira P."/>
            <person name="Sabatino S.J."/>
            <person name="Bellati A."/>
            <person name="Pellitteri-Rosa D."/>
            <person name="Bosakova Z."/>
            <person name="Bunikis I."/>
            <person name="Carretero M.A."/>
            <person name="Feiner N."/>
            <person name="Marsik P."/>
            <person name="Pauperio F."/>
            <person name="Salvi D."/>
            <person name="Soler L."/>
            <person name="While G.M."/>
            <person name="Uller T."/>
            <person name="Font E."/>
            <person name="Andersson L."/>
            <person name="Carneiro M."/>
        </authorList>
    </citation>
    <scope>NUCLEOTIDE SEQUENCE</scope>
</reference>
<keyword evidence="2" id="KW-0732">Signal</keyword>
<keyword evidence="4" id="KW-0325">Glycoprotein</keyword>
<dbReference type="InterPro" id="IPR036179">
    <property type="entry name" value="Ig-like_dom_sf"/>
</dbReference>
<reference evidence="7" key="2">
    <citation type="submission" date="2025-08" db="UniProtKB">
        <authorList>
            <consortium name="Ensembl"/>
        </authorList>
    </citation>
    <scope>IDENTIFICATION</scope>
</reference>
<dbReference type="CDD" id="cd00096">
    <property type="entry name" value="Ig"/>
    <property type="match status" value="1"/>
</dbReference>
<proteinExistence type="predicted"/>
<organism evidence="7 8">
    <name type="scientific">Podarcis muralis</name>
    <name type="common">Wall lizard</name>
    <name type="synonym">Lacerta muralis</name>
    <dbReference type="NCBI Taxonomy" id="64176"/>
    <lineage>
        <taxon>Eukaryota</taxon>
        <taxon>Metazoa</taxon>
        <taxon>Chordata</taxon>
        <taxon>Craniata</taxon>
        <taxon>Vertebrata</taxon>
        <taxon>Euteleostomi</taxon>
        <taxon>Lepidosauria</taxon>
        <taxon>Squamata</taxon>
        <taxon>Bifurcata</taxon>
        <taxon>Unidentata</taxon>
        <taxon>Episquamata</taxon>
        <taxon>Laterata</taxon>
        <taxon>Lacertibaenia</taxon>
        <taxon>Lacertidae</taxon>
        <taxon>Podarcis</taxon>
    </lineage>
</organism>
<evidence type="ECO:0000256" key="3">
    <source>
        <dbReference type="ARBA" id="ARBA00023136"/>
    </source>
</evidence>
<feature type="domain" description="Ig-like" evidence="6">
    <location>
        <begin position="223"/>
        <end position="301"/>
    </location>
</feature>
<dbReference type="PROSITE" id="PS50835">
    <property type="entry name" value="IG_LIKE"/>
    <property type="match status" value="1"/>
</dbReference>
<protein>
    <recommendedName>
        <fullName evidence="6">Ig-like domain-containing protein</fullName>
    </recommendedName>
</protein>
<dbReference type="InterPro" id="IPR013783">
    <property type="entry name" value="Ig-like_fold"/>
</dbReference>
<evidence type="ECO:0000256" key="5">
    <source>
        <dbReference type="SAM" id="Phobius"/>
    </source>
</evidence>
<keyword evidence="5" id="KW-1133">Transmembrane helix</keyword>
<evidence type="ECO:0000256" key="4">
    <source>
        <dbReference type="ARBA" id="ARBA00023180"/>
    </source>
</evidence>
<dbReference type="PANTHER" id="PTHR12080">
    <property type="entry name" value="SIGNALING LYMPHOCYTIC ACTIVATION MOLECULE"/>
    <property type="match status" value="1"/>
</dbReference>